<evidence type="ECO:0008006" key="3">
    <source>
        <dbReference type="Google" id="ProtNLM"/>
    </source>
</evidence>
<organism evidence="1 2">
    <name type="scientific">Undibacterium oligocarboniphilum</name>
    <dbReference type="NCBI Taxonomy" id="666702"/>
    <lineage>
        <taxon>Bacteria</taxon>
        <taxon>Pseudomonadati</taxon>
        <taxon>Pseudomonadota</taxon>
        <taxon>Betaproteobacteria</taxon>
        <taxon>Burkholderiales</taxon>
        <taxon>Oxalobacteraceae</taxon>
        <taxon>Undibacterium</taxon>
    </lineage>
</organism>
<name>A0A850QMX3_9BURK</name>
<evidence type="ECO:0000313" key="1">
    <source>
        <dbReference type="EMBL" id="NVO78995.1"/>
    </source>
</evidence>
<protein>
    <recommendedName>
        <fullName evidence="3">DUF1845 domain-containing protein</fullName>
    </recommendedName>
</protein>
<sequence>MNTTKTNHLSGLSRLEGFTTEIRSDETIWLCHYEVIKILKKRFYFLEVKITGARDGKRKAIHAGLDELSEYVKNAKNWISTQKQEMTNFDRTEFHVQVIGRDAARLLRLFVMFDELMTSLAAAQFAGGQPDNLRVNYMQGFNARINSLIDIASKSEPHFYRDGSMRTLAVL</sequence>
<accession>A0A850QMX3</accession>
<dbReference type="Proteomes" id="UP000588051">
    <property type="component" value="Unassembled WGS sequence"/>
</dbReference>
<evidence type="ECO:0000313" key="2">
    <source>
        <dbReference type="Proteomes" id="UP000588051"/>
    </source>
</evidence>
<dbReference type="RefSeq" id="WP_176804530.1">
    <property type="nucleotide sequence ID" value="NZ_JABXYJ010000008.1"/>
</dbReference>
<dbReference type="AlphaFoldDB" id="A0A850QMX3"/>
<gene>
    <name evidence="1" type="ORF">HV832_14285</name>
</gene>
<keyword evidence="2" id="KW-1185">Reference proteome</keyword>
<comment type="caution">
    <text evidence="1">The sequence shown here is derived from an EMBL/GenBank/DDBJ whole genome shotgun (WGS) entry which is preliminary data.</text>
</comment>
<dbReference type="EMBL" id="JABXYJ010000008">
    <property type="protein sequence ID" value="NVO78995.1"/>
    <property type="molecule type" value="Genomic_DNA"/>
</dbReference>
<reference evidence="1 2" key="1">
    <citation type="submission" date="2020-06" db="EMBL/GenBank/DDBJ databases">
        <authorList>
            <person name="Qiu C."/>
            <person name="Liu Z."/>
        </authorList>
    </citation>
    <scope>NUCLEOTIDE SEQUENCE [LARGE SCALE GENOMIC DNA]</scope>
    <source>
        <strain evidence="1 2">EM 1</strain>
    </source>
</reference>
<proteinExistence type="predicted"/>